<dbReference type="InterPro" id="IPR018251">
    <property type="entry name" value="Crust_neurhormone_CS"/>
</dbReference>
<name>A0A1W5LU63_CHOAN</name>
<evidence type="ECO:0000256" key="6">
    <source>
        <dbReference type="ARBA" id="ARBA00023157"/>
    </source>
</evidence>
<sequence>MICNSLMCSTMFVVVLMLGSTNQAMARSAEGLARLEKLLSSPPSSSSSSSSDSPSLPSSPLTALARGHSLPKRAVLDQSCKGIYDRELFKKLDRVCEDCYNLYRKPYVGIDCRNNCYGNLVFRQCLDDLLLVENLDEYVNAVQMVGK</sequence>
<keyword evidence="5" id="KW-0027">Amidation</keyword>
<evidence type="ECO:0000256" key="5">
    <source>
        <dbReference type="ARBA" id="ARBA00022815"/>
    </source>
</evidence>
<dbReference type="EMBL" id="KX118612">
    <property type="protein sequence ID" value="ANQ38657.1"/>
    <property type="molecule type" value="mRNA"/>
</dbReference>
<feature type="disulfide bond" evidence="8">
    <location>
        <begin position="96"/>
        <end position="112"/>
    </location>
</feature>
<keyword evidence="7" id="KW-0527">Neuropeptide</keyword>
<keyword evidence="3" id="KW-0964">Secreted</keyword>
<evidence type="ECO:0000256" key="9">
    <source>
        <dbReference type="SAM" id="MobiDB-lite"/>
    </source>
</evidence>
<comment type="similarity">
    <text evidence="2">Belongs to the arthropod CHH/MIH/GIH/VIH hormone family.</text>
</comment>
<comment type="subcellular location">
    <subcellularLocation>
        <location evidence="1">Secreted</location>
    </subcellularLocation>
</comment>
<evidence type="ECO:0000256" key="8">
    <source>
        <dbReference type="PIRSR" id="PIRSR631098-51"/>
    </source>
</evidence>
<dbReference type="InterPro" id="IPR035957">
    <property type="entry name" value="Crust_neurohorm_sf"/>
</dbReference>
<evidence type="ECO:0000256" key="3">
    <source>
        <dbReference type="ARBA" id="ARBA00022525"/>
    </source>
</evidence>
<evidence type="ECO:0000256" key="1">
    <source>
        <dbReference type="ARBA" id="ARBA00004613"/>
    </source>
</evidence>
<dbReference type="InterPro" id="IPR031098">
    <property type="entry name" value="Crust_neurohorm"/>
</dbReference>
<reference evidence="11" key="1">
    <citation type="submission" date="2016-04" db="EMBL/GenBank/DDBJ databases">
        <authorList>
            <person name="Evans L.H."/>
            <person name="Alamgir A."/>
            <person name="Owens N."/>
            <person name="Weber N.D."/>
            <person name="Virtaneva K."/>
            <person name="Barbian K."/>
            <person name="Babar A."/>
            <person name="Rosenke K."/>
        </authorList>
    </citation>
    <scope>NUCLEOTIDE SEQUENCE</scope>
</reference>
<feature type="signal peptide" evidence="10">
    <location>
        <begin position="1"/>
        <end position="26"/>
    </location>
</feature>
<dbReference type="GO" id="GO:0005576">
    <property type="term" value="C:extracellular region"/>
    <property type="evidence" value="ECO:0007669"/>
    <property type="project" value="UniProtKB-SubCell"/>
</dbReference>
<dbReference type="GO" id="GO:0007623">
    <property type="term" value="P:circadian rhythm"/>
    <property type="evidence" value="ECO:0007669"/>
    <property type="project" value="TreeGrafter"/>
</dbReference>
<gene>
    <name evidence="11" type="primary">CHH1</name>
</gene>
<dbReference type="Pfam" id="PF01147">
    <property type="entry name" value="Crust_neurohorm"/>
    <property type="match status" value="1"/>
</dbReference>
<dbReference type="SUPFAM" id="SSF81778">
    <property type="entry name" value="Crustacean CHH/MIH/GIH neurohormone"/>
    <property type="match status" value="1"/>
</dbReference>
<dbReference type="GO" id="GO:0005184">
    <property type="term" value="F:neuropeptide hormone activity"/>
    <property type="evidence" value="ECO:0007669"/>
    <property type="project" value="InterPro"/>
</dbReference>
<dbReference type="GO" id="GO:0007218">
    <property type="term" value="P:neuropeptide signaling pathway"/>
    <property type="evidence" value="ECO:0007669"/>
    <property type="project" value="UniProtKB-KW"/>
</dbReference>
<dbReference type="PANTHER" id="PTHR35981:SF2">
    <property type="entry name" value="ION TRANSPORT PEPTIDE, ISOFORM C"/>
    <property type="match status" value="1"/>
</dbReference>
<organism evidence="11">
    <name type="scientific">Chorismus antarcticus</name>
    <name type="common">Antarctic shrimp</name>
    <name type="synonym">Hippolyte antarctica</name>
    <dbReference type="NCBI Taxonomy" id="442697"/>
    <lineage>
        <taxon>Eukaryota</taxon>
        <taxon>Metazoa</taxon>
        <taxon>Ecdysozoa</taxon>
        <taxon>Arthropoda</taxon>
        <taxon>Crustacea</taxon>
        <taxon>Multicrustacea</taxon>
        <taxon>Malacostraca</taxon>
        <taxon>Eumalacostraca</taxon>
        <taxon>Eucarida</taxon>
        <taxon>Decapoda</taxon>
        <taxon>Pleocyemata</taxon>
        <taxon>Caridea</taxon>
        <taxon>Alpheoidea</taxon>
        <taxon>Hippolytidae</taxon>
        <taxon>Chorismus</taxon>
    </lineage>
</organism>
<evidence type="ECO:0000256" key="4">
    <source>
        <dbReference type="ARBA" id="ARBA00022702"/>
    </source>
</evidence>
<dbReference type="InterPro" id="IPR001166">
    <property type="entry name" value="Hyperglycemic"/>
</dbReference>
<feature type="disulfide bond" evidence="8">
    <location>
        <begin position="80"/>
        <end position="116"/>
    </location>
</feature>
<dbReference type="PRINTS" id="PR00548">
    <property type="entry name" value="HYPRGLYCEMC1"/>
</dbReference>
<dbReference type="PANTHER" id="PTHR35981">
    <property type="entry name" value="ION TRANSPORT PEPTIDE, ISOFORM C"/>
    <property type="match status" value="1"/>
</dbReference>
<keyword evidence="4" id="KW-0372">Hormone</keyword>
<accession>A0A1W5LU63</accession>
<feature type="chain" id="PRO_5012935799" evidence="10">
    <location>
        <begin position="27"/>
        <end position="147"/>
    </location>
</feature>
<proteinExistence type="evidence at transcript level"/>
<dbReference type="AlphaFoldDB" id="A0A1W5LU63"/>
<protein>
    <submittedName>
        <fullName evidence="11">CHH1 preproprotein</fullName>
    </submittedName>
</protein>
<feature type="disulfide bond" evidence="8">
    <location>
        <begin position="99"/>
        <end position="125"/>
    </location>
</feature>
<dbReference type="Gene3D" id="1.10.2010.10">
    <property type="entry name" value="Crustacean CHH/MIH/GIH neurohormone"/>
    <property type="match status" value="1"/>
</dbReference>
<feature type="compositionally biased region" description="Low complexity" evidence="9">
    <location>
        <begin position="39"/>
        <end position="61"/>
    </location>
</feature>
<evidence type="ECO:0000256" key="2">
    <source>
        <dbReference type="ARBA" id="ARBA00005447"/>
    </source>
</evidence>
<keyword evidence="10" id="KW-0732">Signal</keyword>
<keyword evidence="6 8" id="KW-1015">Disulfide bond</keyword>
<feature type="region of interest" description="Disordered" evidence="9">
    <location>
        <begin position="39"/>
        <end position="63"/>
    </location>
</feature>
<dbReference type="InterPro" id="IPR000346">
    <property type="entry name" value="Hyperglycemic1"/>
</dbReference>
<evidence type="ECO:0000256" key="7">
    <source>
        <dbReference type="ARBA" id="ARBA00023320"/>
    </source>
</evidence>
<dbReference type="PRINTS" id="PR00550">
    <property type="entry name" value="HYPRGLYCEMIC"/>
</dbReference>
<evidence type="ECO:0000313" key="11">
    <source>
        <dbReference type="EMBL" id="ANQ38657.1"/>
    </source>
</evidence>
<evidence type="ECO:0000256" key="10">
    <source>
        <dbReference type="SAM" id="SignalP"/>
    </source>
</evidence>
<dbReference type="PROSITE" id="PS01250">
    <property type="entry name" value="CHH_MIH_GIH"/>
    <property type="match status" value="1"/>
</dbReference>